<comment type="caution">
    <text evidence="1">The sequence shown here is derived from an EMBL/GenBank/DDBJ whole genome shotgun (WGS) entry which is preliminary data.</text>
</comment>
<organism evidence="1 2">
    <name type="scientific">Helicobacter bilis ATCC 43879</name>
    <dbReference type="NCBI Taxonomy" id="613026"/>
    <lineage>
        <taxon>Bacteria</taxon>
        <taxon>Pseudomonadati</taxon>
        <taxon>Campylobacterota</taxon>
        <taxon>Epsilonproteobacteria</taxon>
        <taxon>Campylobacterales</taxon>
        <taxon>Helicobacteraceae</taxon>
        <taxon>Helicobacter</taxon>
    </lineage>
</organism>
<dbReference type="AlphaFoldDB" id="C3XIU5"/>
<gene>
    <name evidence="1" type="ORF">HRAG_01991</name>
</gene>
<keyword evidence="2" id="KW-1185">Reference proteome</keyword>
<evidence type="ECO:0000313" key="1">
    <source>
        <dbReference type="EMBL" id="EEO24934.2"/>
    </source>
</evidence>
<dbReference type="RefSeq" id="WP_020995776.1">
    <property type="nucleotide sequence ID" value="NZ_KI392040.1"/>
</dbReference>
<proteinExistence type="predicted"/>
<protein>
    <submittedName>
        <fullName evidence="1">Uncharacterized protein</fullName>
    </submittedName>
</protein>
<reference evidence="1 2" key="1">
    <citation type="journal article" date="2014" name="Genome Announc.">
        <title>Draft genome sequences of six enterohepatic helicobacter species isolated from humans and one from rhesus macaques.</title>
        <authorList>
            <person name="Shen Z."/>
            <person name="Sheh A."/>
            <person name="Young S.K."/>
            <person name="Abouelliel A."/>
            <person name="Ward D.V."/>
            <person name="Earl A.M."/>
            <person name="Fox J.G."/>
        </authorList>
    </citation>
    <scope>NUCLEOTIDE SEQUENCE [LARGE SCALE GENOMIC DNA]</scope>
    <source>
        <strain evidence="1 2">ATCC 43879</strain>
    </source>
</reference>
<dbReference type="EMBL" id="ACDN02000046">
    <property type="protein sequence ID" value="EEO24934.2"/>
    <property type="molecule type" value="Genomic_DNA"/>
</dbReference>
<accession>C3XIU5</accession>
<dbReference type="HOGENOM" id="CLU_1649782_0_0_7"/>
<name>C3XIU5_9HELI</name>
<dbReference type="Proteomes" id="UP000005085">
    <property type="component" value="Unassembled WGS sequence"/>
</dbReference>
<evidence type="ECO:0000313" key="2">
    <source>
        <dbReference type="Proteomes" id="UP000005085"/>
    </source>
</evidence>
<sequence>MVINCIAGFAKIFLLNVALQADAEHNKVEVYKSQTEHICVVEQVDLQYKSFMQIPCLSNDIKWHTFTIKIVSNITPLETVEQIIVPLEGAITSVFYDDMVPLHTAYDEKTNSVTITIKLKPNRPQTMQTSDYERLKEGLIKQLAILPKFTIAQMVFIRRW</sequence>